<dbReference type="AlphaFoldDB" id="A0A4Y7UEW3"/>
<sequence>MRITKIILSFLLLVFCNISFAQKYFGQIVTIKNDTLSVEIKLDASSFNVNKLMYLQDKISVIQNGVTSTYLPKDLKSFKIRLEKEVASFESVDELSFAQILYSNKIKLYKVLNKISYNNIIRVYVIKKPNDTHYFNMQAMGLSRLITKNAMLPAIEDCKVSYEKINNDEIKIKDEKILVEFIKDYESNCF</sequence>
<evidence type="ECO:0000313" key="2">
    <source>
        <dbReference type="EMBL" id="TEB44751.1"/>
    </source>
</evidence>
<dbReference type="Proteomes" id="UP000295270">
    <property type="component" value="Unassembled WGS sequence"/>
</dbReference>
<protein>
    <submittedName>
        <fullName evidence="2">Uncharacterized protein</fullName>
    </submittedName>
</protein>
<dbReference type="EMBL" id="QWDN01000002">
    <property type="protein sequence ID" value="TEB44751.1"/>
    <property type="molecule type" value="Genomic_DNA"/>
</dbReference>
<name>A0A4Y7UEW3_9FLAO</name>
<reference evidence="1 3" key="1">
    <citation type="journal article" date="2015" name="Stand. Genomic Sci.">
        <title>Genomic Encyclopedia of Bacterial and Archaeal Type Strains, Phase III: the genomes of soil and plant-associated and newly described type strains.</title>
        <authorList>
            <person name="Whitman W.B."/>
            <person name="Woyke T."/>
            <person name="Klenk H.P."/>
            <person name="Zhou Y."/>
            <person name="Lilburn T.G."/>
            <person name="Beck B.J."/>
            <person name="De Vos P."/>
            <person name="Vandamme P."/>
            <person name="Eisen J.A."/>
            <person name="Garrity G."/>
            <person name="Hugenholtz P."/>
            <person name="Kyrpides N.C."/>
        </authorList>
    </citation>
    <scope>NUCLEOTIDE SEQUENCE [LARGE SCALE GENOMIC DNA]</scope>
    <source>
        <strain evidence="1 3">P5626</strain>
    </source>
</reference>
<dbReference type="EMBL" id="SLWA01000002">
    <property type="protein sequence ID" value="TCN59447.1"/>
    <property type="molecule type" value="Genomic_DNA"/>
</dbReference>
<reference evidence="2 4" key="2">
    <citation type="journal article" date="2018" name="Syst. Appl. Microbiol.">
        <title>Flavobacterium circumlabens sp. nov. and Flavobacterium cupreum sp. nov., two psychrotrophic species isolated from Antarctic environmental samples.</title>
        <authorList>
            <person name="Kralova S."/>
            <person name="Busse H.J."/>
            <person name="Svec P."/>
            <person name="Maslanova I."/>
            <person name="Stankova E."/>
            <person name="Bartak M."/>
            <person name="Sedlacek I."/>
        </authorList>
    </citation>
    <scope>NUCLEOTIDE SEQUENCE [LARGE SCALE GENOMIC DNA]</scope>
    <source>
        <strain evidence="2 4">CCM 8828</strain>
    </source>
</reference>
<dbReference type="RefSeq" id="WP_132033314.1">
    <property type="nucleotide sequence ID" value="NZ_JBDSHJ010000022.1"/>
</dbReference>
<keyword evidence="3" id="KW-1185">Reference proteome</keyword>
<proteinExistence type="predicted"/>
<organism evidence="2 4">
    <name type="scientific">Flavobacterium circumlabens</name>
    <dbReference type="NCBI Taxonomy" id="2133765"/>
    <lineage>
        <taxon>Bacteria</taxon>
        <taxon>Pseudomonadati</taxon>
        <taxon>Bacteroidota</taxon>
        <taxon>Flavobacteriia</taxon>
        <taxon>Flavobacteriales</taxon>
        <taxon>Flavobacteriaceae</taxon>
        <taxon>Flavobacterium</taxon>
    </lineage>
</organism>
<evidence type="ECO:0000313" key="4">
    <source>
        <dbReference type="Proteomes" id="UP000298340"/>
    </source>
</evidence>
<evidence type="ECO:0000313" key="3">
    <source>
        <dbReference type="Proteomes" id="UP000295270"/>
    </source>
</evidence>
<dbReference type="OrthoDB" id="1343834at2"/>
<reference evidence="1" key="3">
    <citation type="submission" date="2019-03" db="EMBL/GenBank/DDBJ databases">
        <authorList>
            <person name="Whitman W."/>
            <person name="Huntemann M."/>
            <person name="Clum A."/>
            <person name="Pillay M."/>
            <person name="Palaniappan K."/>
            <person name="Varghese N."/>
            <person name="Mikhailova N."/>
            <person name="Stamatis D."/>
            <person name="Reddy T."/>
            <person name="Daum C."/>
            <person name="Shapiro N."/>
            <person name="Ivanova N."/>
            <person name="Kyrpides N."/>
            <person name="Woyke T."/>
        </authorList>
    </citation>
    <scope>NUCLEOTIDE SEQUENCE</scope>
    <source>
        <strain evidence="1">P5626</strain>
    </source>
</reference>
<comment type="caution">
    <text evidence="2">The sequence shown here is derived from an EMBL/GenBank/DDBJ whole genome shotgun (WGS) entry which is preliminary data.</text>
</comment>
<evidence type="ECO:0000313" key="1">
    <source>
        <dbReference type="EMBL" id="TCN59447.1"/>
    </source>
</evidence>
<accession>A0A4Y7UEW3</accession>
<gene>
    <name evidence="2" type="ORF">D0809_06000</name>
    <name evidence="1" type="ORF">EV142_10263</name>
</gene>
<dbReference type="Proteomes" id="UP000298340">
    <property type="component" value="Unassembled WGS sequence"/>
</dbReference>